<reference evidence="1 2" key="1">
    <citation type="journal article" date="2018" name="Mar. Genomics">
        <title>Complete genome sequence of Marinifilaceae bacterium strain SPP2, isolated from the Antarctic marine sediment.</title>
        <authorList>
            <person name="Watanabe M."/>
            <person name="Kojima H."/>
            <person name="Fukui M."/>
        </authorList>
    </citation>
    <scope>NUCLEOTIDE SEQUENCE [LARGE SCALE GENOMIC DNA]</scope>
    <source>
        <strain evidence="1 2">SPP2</strain>
    </source>
</reference>
<accession>A0A1Y1CLY7</accession>
<evidence type="ECO:0000313" key="2">
    <source>
        <dbReference type="Proteomes" id="UP000218267"/>
    </source>
</evidence>
<dbReference type="Proteomes" id="UP000218267">
    <property type="component" value="Chromosome"/>
</dbReference>
<gene>
    <name evidence="1" type="ORF">ALGA_3138</name>
</gene>
<name>A0A1Y1CLY7_9BACT</name>
<evidence type="ECO:0008006" key="3">
    <source>
        <dbReference type="Google" id="ProtNLM"/>
    </source>
</evidence>
<keyword evidence="2" id="KW-1185">Reference proteome</keyword>
<dbReference type="RefSeq" id="WP_096430841.1">
    <property type="nucleotide sequence ID" value="NZ_AP018042.1"/>
</dbReference>
<sequence length="142" mass="16588">MRIWSVHPKYLDTKGLVALWRETLLAKNVLEGNTKGYKNHPQLTRFKKSTNPLHSINQYLEAVYQESLKRGYHFNKNKFSVESDPVTLTVSKGQIEYETQHLLKKLKARDLSKYDSLLAETNIESHPLFKIIIGEIEAWEIF</sequence>
<organism evidence="1 2">
    <name type="scientific">Labilibaculum antarcticum</name>
    <dbReference type="NCBI Taxonomy" id="1717717"/>
    <lineage>
        <taxon>Bacteria</taxon>
        <taxon>Pseudomonadati</taxon>
        <taxon>Bacteroidota</taxon>
        <taxon>Bacteroidia</taxon>
        <taxon>Marinilabiliales</taxon>
        <taxon>Marinifilaceae</taxon>
        <taxon>Labilibaculum</taxon>
    </lineage>
</organism>
<dbReference type="Pfam" id="PF03013">
    <property type="entry name" value="Pyr_excise"/>
    <property type="match status" value="1"/>
</dbReference>
<dbReference type="InterPro" id="IPR004260">
    <property type="entry name" value="Pyr-dimer_DNA_glycosylase"/>
</dbReference>
<dbReference type="EMBL" id="AP018042">
    <property type="protein sequence ID" value="BAX81438.1"/>
    <property type="molecule type" value="Genomic_DNA"/>
</dbReference>
<dbReference type="KEGG" id="mbas:ALGA_3138"/>
<evidence type="ECO:0000313" key="1">
    <source>
        <dbReference type="EMBL" id="BAX81438.1"/>
    </source>
</evidence>
<reference evidence="2" key="2">
    <citation type="journal article" date="2020" name="Antonie Van Leeuwenhoek">
        <title>Labilibaculum antarcticum sp. nov., a novel facultative anaerobic, psychrotorelant bacterium isolated from marine sediment of Antarctica.</title>
        <authorList>
            <person name="Watanabe M."/>
            <person name="Kojima H."/>
            <person name="Fukui M."/>
        </authorList>
    </citation>
    <scope>NUCLEOTIDE SEQUENCE [LARGE SCALE GENOMIC DNA]</scope>
    <source>
        <strain evidence="2">SPP2</strain>
    </source>
</reference>
<protein>
    <recommendedName>
        <fullName evidence="3">DNA lyase</fullName>
    </recommendedName>
</protein>
<dbReference type="SUPFAM" id="SSF47077">
    <property type="entry name" value="T4 endonuclease V"/>
    <property type="match status" value="1"/>
</dbReference>
<dbReference type="AlphaFoldDB" id="A0A1Y1CLY7"/>
<proteinExistence type="predicted"/>
<dbReference type="OrthoDB" id="9782576at2"/>